<accession>A0A9P5TCM1</accession>
<dbReference type="NCBIfam" id="TIGR00756">
    <property type="entry name" value="PPR"/>
    <property type="match status" value="1"/>
</dbReference>
<protein>
    <recommendedName>
        <fullName evidence="6">Pentatricopeptide repeat-containing protein</fullName>
    </recommendedName>
</protein>
<dbReference type="OrthoDB" id="185373at2759"/>
<reference evidence="4" key="1">
    <citation type="submission" date="2019-10" db="EMBL/GenBank/DDBJ databases">
        <authorList>
            <consortium name="DOE Joint Genome Institute"/>
            <person name="Kuo A."/>
            <person name="Miyauchi S."/>
            <person name="Kiss E."/>
            <person name="Drula E."/>
            <person name="Kohler A."/>
            <person name="Sanchez-Garcia M."/>
            <person name="Andreopoulos B."/>
            <person name="Barry K.W."/>
            <person name="Bonito G."/>
            <person name="Buee M."/>
            <person name="Carver A."/>
            <person name="Chen C."/>
            <person name="Cichocki N."/>
            <person name="Clum A."/>
            <person name="Culley D."/>
            <person name="Crous P.W."/>
            <person name="Fauchery L."/>
            <person name="Girlanda M."/>
            <person name="Hayes R."/>
            <person name="Keri Z."/>
            <person name="LaButti K."/>
            <person name="Lipzen A."/>
            <person name="Lombard V."/>
            <person name="Magnuson J."/>
            <person name="Maillard F."/>
            <person name="Morin E."/>
            <person name="Murat C."/>
            <person name="Nolan M."/>
            <person name="Ohm R."/>
            <person name="Pangilinan J."/>
            <person name="Pereira M."/>
            <person name="Perotto S."/>
            <person name="Peter M."/>
            <person name="Riley R."/>
            <person name="Sitrit Y."/>
            <person name="Stielow B."/>
            <person name="Szollosi G."/>
            <person name="Zifcakova L."/>
            <person name="Stursova M."/>
            <person name="Spatafora J.W."/>
            <person name="Tedersoo L."/>
            <person name="Vaario L.-M."/>
            <person name="Yamada A."/>
            <person name="Yan M."/>
            <person name="Wang P."/>
            <person name="Xu J."/>
            <person name="Bruns T."/>
            <person name="Baldrian P."/>
            <person name="Vilgalys R."/>
            <person name="Henrissat B."/>
            <person name="Grigoriev I.V."/>
            <person name="Hibbett D."/>
            <person name="Nagy L.G."/>
            <person name="Martin F.M."/>
        </authorList>
    </citation>
    <scope>NUCLEOTIDE SEQUENCE</scope>
    <source>
        <strain evidence="4">Prilba</strain>
    </source>
</reference>
<feature type="region of interest" description="Disordered" evidence="2">
    <location>
        <begin position="362"/>
        <end position="383"/>
    </location>
</feature>
<dbReference type="Pfam" id="PF13041">
    <property type="entry name" value="PPR_2"/>
    <property type="match status" value="1"/>
</dbReference>
<feature type="compositionally biased region" description="Basic and acidic residues" evidence="2">
    <location>
        <begin position="594"/>
        <end position="610"/>
    </location>
</feature>
<sequence length="633" mass="70525">MALACRSFASLALLASASRLRAPKASRPLTATLSGARSKSTLGSSKGGRRLGPSGSTSAPAAPPFSEKHSKSARTATADHRSAPPRQRTNTTTTTTSPPRPSPSSRGERPLLEPYELSRRLIELCKRGDVDLAVAALQEAPRNAQNIKVWNTIIQQCMEAQKYKLAYTVFTDMKRRGFMPNVRTCATMMSGYATIDDWSPLSKQLELVHSVYGQLKQQLEQTRNSVDDPAAESNASFILYPIALYISILGKAGKYQTAFDVFHGLDTDGPLAPHPKIYSSLLSILADRVDSTTDEEDPKAIQKSVSEAKYIWRRHLRSLDKQPQHDMQPRSVDAMIKILSRSSQPSDHELMYDILRDICGLPRPGEKKEDHPPSPSQTKKKVSPTPWILQETLYGCIAVDRPEMAVHYAQYAMDSRELRPILWAVHLRGLVRAHVLLAKKEVGSPSPSPSRGENVAEWVEWMVRRAPREKMMPRAGVIVYAFELCYLCRDLPSAIRIARAIINSNEDSEGPARGGRRGESVPIRAWEHLFHLASVASPDEKRQCLELLSTHGGSVLDIWEPTWASREPEPLEKKAHVFLANHIVKMLEPVPSSPDHEGAESPDAAEPKAWSDLRRRAELFLKKKPKQEFQTNG</sequence>
<keyword evidence="5" id="KW-1185">Reference proteome</keyword>
<organism evidence="4 5">
    <name type="scientific">Russula ochroleuca</name>
    <dbReference type="NCBI Taxonomy" id="152965"/>
    <lineage>
        <taxon>Eukaryota</taxon>
        <taxon>Fungi</taxon>
        <taxon>Dikarya</taxon>
        <taxon>Basidiomycota</taxon>
        <taxon>Agaricomycotina</taxon>
        <taxon>Agaricomycetes</taxon>
        <taxon>Russulales</taxon>
        <taxon>Russulaceae</taxon>
        <taxon>Russula</taxon>
    </lineage>
</organism>
<feature type="compositionally biased region" description="Low complexity" evidence="2">
    <location>
        <begin position="84"/>
        <end position="97"/>
    </location>
</feature>
<feature type="repeat" description="PPR" evidence="1">
    <location>
        <begin position="146"/>
        <end position="180"/>
    </location>
</feature>
<feature type="compositionally biased region" description="Polar residues" evidence="2">
    <location>
        <begin position="29"/>
        <end position="44"/>
    </location>
</feature>
<name>A0A9P5TCM1_9AGAM</name>
<evidence type="ECO:0008006" key="6">
    <source>
        <dbReference type="Google" id="ProtNLM"/>
    </source>
</evidence>
<comment type="caution">
    <text evidence="4">The sequence shown here is derived from an EMBL/GenBank/DDBJ whole genome shotgun (WGS) entry which is preliminary data.</text>
</comment>
<feature type="chain" id="PRO_5040476712" description="Pentatricopeptide repeat-containing protein" evidence="3">
    <location>
        <begin position="18"/>
        <end position="633"/>
    </location>
</feature>
<dbReference type="InterPro" id="IPR011990">
    <property type="entry name" value="TPR-like_helical_dom_sf"/>
</dbReference>
<dbReference type="EMBL" id="WHVB01000003">
    <property type="protein sequence ID" value="KAF8484698.1"/>
    <property type="molecule type" value="Genomic_DNA"/>
</dbReference>
<dbReference type="PANTHER" id="PTHR47934:SF6">
    <property type="entry name" value="MITOCHONDRIAL GROUP I INTRON SPLICING FACTOR CCM1-RELATED"/>
    <property type="match status" value="1"/>
</dbReference>
<dbReference type="InterPro" id="IPR051114">
    <property type="entry name" value="Mito_RNA_Proc_CCM1"/>
</dbReference>
<evidence type="ECO:0000256" key="3">
    <source>
        <dbReference type="SAM" id="SignalP"/>
    </source>
</evidence>
<dbReference type="InterPro" id="IPR002885">
    <property type="entry name" value="PPR_rpt"/>
</dbReference>
<feature type="region of interest" description="Disordered" evidence="2">
    <location>
        <begin position="19"/>
        <end position="112"/>
    </location>
</feature>
<proteinExistence type="predicted"/>
<gene>
    <name evidence="4" type="ORF">DFH94DRAFT_243900</name>
</gene>
<dbReference type="GO" id="GO:0003729">
    <property type="term" value="F:mRNA binding"/>
    <property type="evidence" value="ECO:0007669"/>
    <property type="project" value="TreeGrafter"/>
</dbReference>
<dbReference type="PANTHER" id="PTHR47934">
    <property type="entry name" value="PENTATRICOPEPTIDE REPEAT-CONTAINING PROTEIN PET309, MITOCHONDRIAL"/>
    <property type="match status" value="1"/>
</dbReference>
<reference evidence="4" key="2">
    <citation type="journal article" date="2020" name="Nat. Commun.">
        <title>Large-scale genome sequencing of mycorrhizal fungi provides insights into the early evolution of symbiotic traits.</title>
        <authorList>
            <person name="Miyauchi S."/>
            <person name="Kiss E."/>
            <person name="Kuo A."/>
            <person name="Drula E."/>
            <person name="Kohler A."/>
            <person name="Sanchez-Garcia M."/>
            <person name="Morin E."/>
            <person name="Andreopoulos B."/>
            <person name="Barry K.W."/>
            <person name="Bonito G."/>
            <person name="Buee M."/>
            <person name="Carver A."/>
            <person name="Chen C."/>
            <person name="Cichocki N."/>
            <person name="Clum A."/>
            <person name="Culley D."/>
            <person name="Crous P.W."/>
            <person name="Fauchery L."/>
            <person name="Girlanda M."/>
            <person name="Hayes R.D."/>
            <person name="Keri Z."/>
            <person name="LaButti K."/>
            <person name="Lipzen A."/>
            <person name="Lombard V."/>
            <person name="Magnuson J."/>
            <person name="Maillard F."/>
            <person name="Murat C."/>
            <person name="Nolan M."/>
            <person name="Ohm R.A."/>
            <person name="Pangilinan J."/>
            <person name="Pereira M.F."/>
            <person name="Perotto S."/>
            <person name="Peter M."/>
            <person name="Pfister S."/>
            <person name="Riley R."/>
            <person name="Sitrit Y."/>
            <person name="Stielow J.B."/>
            <person name="Szollosi G."/>
            <person name="Zifcakova L."/>
            <person name="Stursova M."/>
            <person name="Spatafora J.W."/>
            <person name="Tedersoo L."/>
            <person name="Vaario L.M."/>
            <person name="Yamada A."/>
            <person name="Yan M."/>
            <person name="Wang P."/>
            <person name="Xu J."/>
            <person name="Bruns T."/>
            <person name="Baldrian P."/>
            <person name="Vilgalys R."/>
            <person name="Dunand C."/>
            <person name="Henrissat B."/>
            <person name="Grigoriev I.V."/>
            <person name="Hibbett D."/>
            <person name="Nagy L.G."/>
            <person name="Martin F.M."/>
        </authorList>
    </citation>
    <scope>NUCLEOTIDE SEQUENCE</scope>
    <source>
        <strain evidence="4">Prilba</strain>
    </source>
</reference>
<evidence type="ECO:0000256" key="1">
    <source>
        <dbReference type="PROSITE-ProRule" id="PRU00708"/>
    </source>
</evidence>
<keyword evidence="3" id="KW-0732">Signal</keyword>
<dbReference type="GO" id="GO:0005739">
    <property type="term" value="C:mitochondrion"/>
    <property type="evidence" value="ECO:0007669"/>
    <property type="project" value="TreeGrafter"/>
</dbReference>
<dbReference type="GO" id="GO:0006396">
    <property type="term" value="P:RNA processing"/>
    <property type="evidence" value="ECO:0007669"/>
    <property type="project" value="TreeGrafter"/>
</dbReference>
<feature type="region of interest" description="Disordered" evidence="2">
    <location>
        <begin position="589"/>
        <end position="610"/>
    </location>
</feature>
<evidence type="ECO:0000313" key="5">
    <source>
        <dbReference type="Proteomes" id="UP000759537"/>
    </source>
</evidence>
<dbReference type="AlphaFoldDB" id="A0A9P5TCM1"/>
<dbReference type="PROSITE" id="PS51375">
    <property type="entry name" value="PPR"/>
    <property type="match status" value="1"/>
</dbReference>
<dbReference type="Proteomes" id="UP000759537">
    <property type="component" value="Unassembled WGS sequence"/>
</dbReference>
<feature type="signal peptide" evidence="3">
    <location>
        <begin position="1"/>
        <end position="17"/>
    </location>
</feature>
<evidence type="ECO:0000313" key="4">
    <source>
        <dbReference type="EMBL" id="KAF8484698.1"/>
    </source>
</evidence>
<evidence type="ECO:0000256" key="2">
    <source>
        <dbReference type="SAM" id="MobiDB-lite"/>
    </source>
</evidence>
<dbReference type="GO" id="GO:0007005">
    <property type="term" value="P:mitochondrion organization"/>
    <property type="evidence" value="ECO:0007669"/>
    <property type="project" value="TreeGrafter"/>
</dbReference>
<dbReference type="Gene3D" id="1.25.40.10">
    <property type="entry name" value="Tetratricopeptide repeat domain"/>
    <property type="match status" value="1"/>
</dbReference>